<dbReference type="AlphaFoldDB" id="A0A4C1ZRH3"/>
<sequence>MGRGRYSTSDVGGLSCRILDGLLKRVNIGIAASPKRGSTSAAQEWGAGPRSSRVDVKHIREHTHIT</sequence>
<dbReference type="Proteomes" id="UP000299102">
    <property type="component" value="Unassembled WGS sequence"/>
</dbReference>
<comment type="caution">
    <text evidence="2">The sequence shown here is derived from an EMBL/GenBank/DDBJ whole genome shotgun (WGS) entry which is preliminary data.</text>
</comment>
<evidence type="ECO:0000313" key="2">
    <source>
        <dbReference type="EMBL" id="GBP91116.1"/>
    </source>
</evidence>
<feature type="region of interest" description="Disordered" evidence="1">
    <location>
        <begin position="34"/>
        <end position="66"/>
    </location>
</feature>
<evidence type="ECO:0000256" key="1">
    <source>
        <dbReference type="SAM" id="MobiDB-lite"/>
    </source>
</evidence>
<gene>
    <name evidence="2" type="ORF">EVAR_49587_1</name>
</gene>
<feature type="compositionally biased region" description="Basic and acidic residues" evidence="1">
    <location>
        <begin position="52"/>
        <end position="66"/>
    </location>
</feature>
<name>A0A4C1ZRH3_EUMVA</name>
<organism evidence="2 3">
    <name type="scientific">Eumeta variegata</name>
    <name type="common">Bagworm moth</name>
    <name type="synonym">Eumeta japonica</name>
    <dbReference type="NCBI Taxonomy" id="151549"/>
    <lineage>
        <taxon>Eukaryota</taxon>
        <taxon>Metazoa</taxon>
        <taxon>Ecdysozoa</taxon>
        <taxon>Arthropoda</taxon>
        <taxon>Hexapoda</taxon>
        <taxon>Insecta</taxon>
        <taxon>Pterygota</taxon>
        <taxon>Neoptera</taxon>
        <taxon>Endopterygota</taxon>
        <taxon>Lepidoptera</taxon>
        <taxon>Glossata</taxon>
        <taxon>Ditrysia</taxon>
        <taxon>Tineoidea</taxon>
        <taxon>Psychidae</taxon>
        <taxon>Oiketicinae</taxon>
        <taxon>Eumeta</taxon>
    </lineage>
</organism>
<reference evidence="2 3" key="1">
    <citation type="journal article" date="2019" name="Commun. Biol.">
        <title>The bagworm genome reveals a unique fibroin gene that provides high tensile strength.</title>
        <authorList>
            <person name="Kono N."/>
            <person name="Nakamura H."/>
            <person name="Ohtoshi R."/>
            <person name="Tomita M."/>
            <person name="Numata K."/>
            <person name="Arakawa K."/>
        </authorList>
    </citation>
    <scope>NUCLEOTIDE SEQUENCE [LARGE SCALE GENOMIC DNA]</scope>
</reference>
<protein>
    <submittedName>
        <fullName evidence="2">Uncharacterized protein</fullName>
    </submittedName>
</protein>
<accession>A0A4C1ZRH3</accession>
<keyword evidence="3" id="KW-1185">Reference proteome</keyword>
<proteinExistence type="predicted"/>
<evidence type="ECO:0000313" key="3">
    <source>
        <dbReference type="Proteomes" id="UP000299102"/>
    </source>
</evidence>
<dbReference type="EMBL" id="BGZK01002143">
    <property type="protein sequence ID" value="GBP91116.1"/>
    <property type="molecule type" value="Genomic_DNA"/>
</dbReference>